<evidence type="ECO:0000256" key="1">
    <source>
        <dbReference type="ARBA" id="ARBA00022723"/>
    </source>
</evidence>
<dbReference type="InterPro" id="IPR036280">
    <property type="entry name" value="Multihaem_cyt_sf"/>
</dbReference>
<dbReference type="GO" id="GO:0022900">
    <property type="term" value="P:electron transport chain"/>
    <property type="evidence" value="ECO:0007669"/>
    <property type="project" value="InterPro"/>
</dbReference>
<protein>
    <submittedName>
        <fullName evidence="6">Cytochrome C</fullName>
    </submittedName>
</protein>
<keyword evidence="4" id="KW-0732">Signal</keyword>
<dbReference type="AlphaFoldDB" id="A0A1H6F5L8"/>
<dbReference type="Gene3D" id="1.20.120.10">
    <property type="entry name" value="Cytochrome c/b562"/>
    <property type="match status" value="1"/>
</dbReference>
<dbReference type="PROSITE" id="PS51007">
    <property type="entry name" value="CYTC"/>
    <property type="match status" value="1"/>
</dbReference>
<dbReference type="RefSeq" id="WP_177428169.1">
    <property type="nucleotide sequence ID" value="NZ_FMSV02000083.1"/>
</dbReference>
<evidence type="ECO:0000313" key="6">
    <source>
        <dbReference type="EMBL" id="SEH04681.1"/>
    </source>
</evidence>
<feature type="domain" description="Cytochrome c" evidence="5">
    <location>
        <begin position="113"/>
        <end position="239"/>
    </location>
</feature>
<dbReference type="InterPro" id="IPR009056">
    <property type="entry name" value="Cyt_c-like_dom"/>
</dbReference>
<evidence type="ECO:0000256" key="2">
    <source>
        <dbReference type="ARBA" id="ARBA00023004"/>
    </source>
</evidence>
<name>A0A1H6F5L8_9GAMM</name>
<dbReference type="SUPFAM" id="SSF47175">
    <property type="entry name" value="Cytochromes"/>
    <property type="match status" value="1"/>
</dbReference>
<evidence type="ECO:0000313" key="7">
    <source>
        <dbReference type="Proteomes" id="UP000236724"/>
    </source>
</evidence>
<keyword evidence="3" id="KW-0349">Heme</keyword>
<keyword evidence="2 3" id="KW-0408">Iron</keyword>
<evidence type="ECO:0000256" key="3">
    <source>
        <dbReference type="PROSITE-ProRule" id="PRU00433"/>
    </source>
</evidence>
<dbReference type="Pfam" id="PF01322">
    <property type="entry name" value="Cytochrom_C_2"/>
    <property type="match status" value="1"/>
</dbReference>
<dbReference type="GO" id="GO:0005506">
    <property type="term" value="F:iron ion binding"/>
    <property type="evidence" value="ECO:0007669"/>
    <property type="project" value="InterPro"/>
</dbReference>
<dbReference type="GO" id="GO:0020037">
    <property type="term" value="F:heme binding"/>
    <property type="evidence" value="ECO:0007669"/>
    <property type="project" value="InterPro"/>
</dbReference>
<dbReference type="EMBL" id="FMSV02000083">
    <property type="protein sequence ID" value="SEH04681.1"/>
    <property type="molecule type" value="Genomic_DNA"/>
</dbReference>
<dbReference type="PROSITE" id="PS51009">
    <property type="entry name" value="CYTCII"/>
    <property type="match status" value="1"/>
</dbReference>
<accession>A0A1H6F5L8</accession>
<proteinExistence type="predicted"/>
<dbReference type="Proteomes" id="UP000236724">
    <property type="component" value="Unassembled WGS sequence"/>
</dbReference>
<feature type="chain" id="PRO_5014899629" evidence="4">
    <location>
        <begin position="21"/>
        <end position="270"/>
    </location>
</feature>
<dbReference type="InterPro" id="IPR002321">
    <property type="entry name" value="Cyt_c_II"/>
</dbReference>
<gene>
    <name evidence="6" type="ORF">MBHS_00530</name>
</gene>
<dbReference type="SUPFAM" id="SSF48695">
    <property type="entry name" value="Multiheme cytochromes"/>
    <property type="match status" value="1"/>
</dbReference>
<keyword evidence="1 3" id="KW-0479">Metal-binding</keyword>
<sequence length="270" mass="30729">MIQRLFFLILLCIYLPAAHANETITFDKPPPSLKQWYKPQSKRNVWHHNMFKLRREIQAVNEYMTANDTEHTQKWALRLVTHYRKIAEMVPEWKDELELAWADKLETAAKQGELAAIGKAVKKLKQSCSSCHKHYRAQVATLYRAPDFSQVHVSLAGQQITYLDFMKQLMADVNRIKIAAEDGYKDKAQTALKALRGGIKTLGSSCSTCHKDAEARAYYLGDKTEKLLNDLEQDINSGKSGHTLGRLAVQACARCHGSHRIVYDLKTALD</sequence>
<evidence type="ECO:0000256" key="4">
    <source>
        <dbReference type="SAM" id="SignalP"/>
    </source>
</evidence>
<dbReference type="GO" id="GO:0009055">
    <property type="term" value="F:electron transfer activity"/>
    <property type="evidence" value="ECO:0007669"/>
    <property type="project" value="InterPro"/>
</dbReference>
<feature type="signal peptide" evidence="4">
    <location>
        <begin position="1"/>
        <end position="20"/>
    </location>
</feature>
<evidence type="ECO:0000259" key="5">
    <source>
        <dbReference type="PROSITE" id="PS51007"/>
    </source>
</evidence>
<dbReference type="InterPro" id="IPR010980">
    <property type="entry name" value="Cyt_c/b562"/>
</dbReference>
<organism evidence="6 7">
    <name type="scientific">Candidatus Venteria ishoeyi</name>
    <dbReference type="NCBI Taxonomy" id="1899563"/>
    <lineage>
        <taxon>Bacteria</taxon>
        <taxon>Pseudomonadati</taxon>
        <taxon>Pseudomonadota</taxon>
        <taxon>Gammaproteobacteria</taxon>
        <taxon>Thiotrichales</taxon>
        <taxon>Thiotrichaceae</taxon>
        <taxon>Venteria</taxon>
    </lineage>
</organism>
<keyword evidence="7" id="KW-1185">Reference proteome</keyword>
<reference evidence="6 7" key="1">
    <citation type="submission" date="2016-10" db="EMBL/GenBank/DDBJ databases">
        <authorList>
            <person name="de Groot N.N."/>
        </authorList>
    </citation>
    <scope>NUCLEOTIDE SEQUENCE [LARGE SCALE GENOMIC DNA]</scope>
    <source>
        <strain evidence="6">MBHS1</strain>
    </source>
</reference>